<comment type="caution">
    <text evidence="1">The sequence shown here is derived from an EMBL/GenBank/DDBJ whole genome shotgun (WGS) entry which is preliminary data.</text>
</comment>
<organism evidence="1 2">
    <name type="scientific">Trapa natans</name>
    <name type="common">Water chestnut</name>
    <dbReference type="NCBI Taxonomy" id="22666"/>
    <lineage>
        <taxon>Eukaryota</taxon>
        <taxon>Viridiplantae</taxon>
        <taxon>Streptophyta</taxon>
        <taxon>Embryophyta</taxon>
        <taxon>Tracheophyta</taxon>
        <taxon>Spermatophyta</taxon>
        <taxon>Magnoliopsida</taxon>
        <taxon>eudicotyledons</taxon>
        <taxon>Gunneridae</taxon>
        <taxon>Pentapetalae</taxon>
        <taxon>rosids</taxon>
        <taxon>malvids</taxon>
        <taxon>Myrtales</taxon>
        <taxon>Lythraceae</taxon>
        <taxon>Trapa</taxon>
    </lineage>
</organism>
<gene>
    <name evidence="1" type="ORF">SAY86_011447</name>
</gene>
<reference evidence="1 2" key="1">
    <citation type="journal article" date="2023" name="Hortic Res">
        <title>Pangenome of water caltrop reveals structural variations and asymmetric subgenome divergence after allopolyploidization.</title>
        <authorList>
            <person name="Zhang X."/>
            <person name="Chen Y."/>
            <person name="Wang L."/>
            <person name="Yuan Y."/>
            <person name="Fang M."/>
            <person name="Shi L."/>
            <person name="Lu R."/>
            <person name="Comes H.P."/>
            <person name="Ma Y."/>
            <person name="Chen Y."/>
            <person name="Huang G."/>
            <person name="Zhou Y."/>
            <person name="Zheng Z."/>
            <person name="Qiu Y."/>
        </authorList>
    </citation>
    <scope>NUCLEOTIDE SEQUENCE [LARGE SCALE GENOMIC DNA]</scope>
    <source>
        <strain evidence="1">F231</strain>
    </source>
</reference>
<protein>
    <submittedName>
        <fullName evidence="1">Uncharacterized protein</fullName>
    </submittedName>
</protein>
<dbReference type="AlphaFoldDB" id="A0AAN7LM73"/>
<keyword evidence="2" id="KW-1185">Reference proteome</keyword>
<dbReference type="Proteomes" id="UP001346149">
    <property type="component" value="Unassembled WGS sequence"/>
</dbReference>
<sequence>MATSGFAAGVDPFAFFGQLRREGHDTLEIIDVALFCLICYGGKPICAGCSRFVPGDDYFTCLQCFTTDGNIPFNLCPDCNRNIGGHLDHVHPENDYIDNVKMLQLQLQNEGNEHQMGWGDPGAVCRGSDGYKSLRNFILAVFLNVKGGLVELSYGYLCKRLVISFSIHLRVKHTVM</sequence>
<accession>A0AAN7LM73</accession>
<evidence type="ECO:0000313" key="1">
    <source>
        <dbReference type="EMBL" id="KAK4787614.1"/>
    </source>
</evidence>
<dbReference type="EMBL" id="JAXQNO010000012">
    <property type="protein sequence ID" value="KAK4787614.1"/>
    <property type="molecule type" value="Genomic_DNA"/>
</dbReference>
<evidence type="ECO:0000313" key="2">
    <source>
        <dbReference type="Proteomes" id="UP001346149"/>
    </source>
</evidence>
<name>A0AAN7LM73_TRANT</name>
<proteinExistence type="predicted"/>